<dbReference type="RefSeq" id="WP_066654117.1">
    <property type="nucleotide sequence ID" value="NZ_CBCSCL010000029.1"/>
</dbReference>
<dbReference type="Pfam" id="PF13529">
    <property type="entry name" value="Peptidase_C39_2"/>
    <property type="match status" value="1"/>
</dbReference>
<evidence type="ECO:0000313" key="3">
    <source>
        <dbReference type="Proteomes" id="UP000091926"/>
    </source>
</evidence>
<dbReference type="EMBL" id="CP016172">
    <property type="protein sequence ID" value="ANN76278.1"/>
    <property type="molecule type" value="Genomic_DNA"/>
</dbReference>
<evidence type="ECO:0000313" key="2">
    <source>
        <dbReference type="EMBL" id="ANN76278.1"/>
    </source>
</evidence>
<dbReference type="Proteomes" id="UP000091926">
    <property type="component" value="Chromosome"/>
</dbReference>
<keyword evidence="3" id="KW-1185">Reference proteome</keyword>
<reference evidence="2 3" key="1">
    <citation type="submission" date="2016-06" db="EMBL/GenBank/DDBJ databases">
        <title>Complete genome sequences of Bordetella bronchialis and Bordetella flabilis.</title>
        <authorList>
            <person name="LiPuma J.J."/>
            <person name="Spilker T."/>
        </authorList>
    </citation>
    <scope>NUCLEOTIDE SEQUENCE [LARGE SCALE GENOMIC DNA]</scope>
    <source>
        <strain evidence="2 3">AU10664</strain>
    </source>
</reference>
<dbReference type="AlphaFoldDB" id="A0A193G9G9"/>
<evidence type="ECO:0000259" key="1">
    <source>
        <dbReference type="Pfam" id="PF13529"/>
    </source>
</evidence>
<dbReference type="OrthoDB" id="9805906at2"/>
<name>A0A193G9G9_9BORD</name>
<protein>
    <recommendedName>
        <fullName evidence="1">Peptidase C39-like domain-containing protein</fullName>
    </recommendedName>
</protein>
<sequence length="412" mass="45987">MPEIASYSSSYFSMTWLGPKGYPDGGNSGRCYFTGVIGMLRHSGEEDALFADGISGDGFSFRWSPVYGAPAFNGGVGPFHEMWEYTPRTLGFRSHWEEDDEDGFEGAFSKLRALIDRGIPVQVGLHYSLLLPYGAMSSPRLAFQKATMKDTGFGHHVVVSGYDLEKKTVVIWEPNDLAEHARFECPIDVFRAAWEQSQQRTGDHYQAWPHHRAWEGEWSLHDGYGPYLMVWVEPERDPDWDIAAAIRNSFRRNLKILSGEYPKPYALYGNQWQIPHWETGAPGMARFAQAVLDGKVSDPLMPSGQREPLFVNGNIPNHGVLGRRGASGYLQRASKELVKRGLDGAAVARAGEAMGKSSDLFRTLRYEKDLRSAGLLVKEIAGVELQALEDMRQGWEHVRKLAPSAQSVSKAA</sequence>
<feature type="domain" description="Peptidase C39-like" evidence="1">
    <location>
        <begin position="91"/>
        <end position="175"/>
    </location>
</feature>
<dbReference type="InterPro" id="IPR039564">
    <property type="entry name" value="Peptidase_C39-like"/>
</dbReference>
<accession>A0A193G9G9</accession>
<dbReference type="KEGG" id="bfz:BAU07_03355"/>
<organism evidence="2 3">
    <name type="scientific">Bordetella flabilis</name>
    <dbReference type="NCBI Taxonomy" id="463014"/>
    <lineage>
        <taxon>Bacteria</taxon>
        <taxon>Pseudomonadati</taxon>
        <taxon>Pseudomonadota</taxon>
        <taxon>Betaproteobacteria</taxon>
        <taxon>Burkholderiales</taxon>
        <taxon>Alcaligenaceae</taxon>
        <taxon>Bordetella</taxon>
    </lineage>
</organism>
<proteinExistence type="predicted"/>
<gene>
    <name evidence="2" type="ORF">BAU07_03355</name>
</gene>